<sequence length="149" mass="15820">MLAINNIIQGIRSEGIDSVPVKYKATQTGHMSNAFKNPNVIFMERVPTAQKGNTSPAFKDVAMFKVIDINVAIIRVSTILLGIIAKNGARKTFVCTAGSGMWKIFVASSTSATTPNELSLIGNRASSSSPIILTKSSVDLSMSSILSSI</sequence>
<dbReference type="VEuPathDB" id="VectorBase:GPPI024651"/>
<reference evidence="2" key="1">
    <citation type="submission" date="2015-01" db="EMBL/GenBank/DDBJ databases">
        <authorList>
            <person name="Aksoy S."/>
            <person name="Warren W."/>
            <person name="Wilson R.K."/>
        </authorList>
    </citation>
    <scope>NUCLEOTIDE SEQUENCE [LARGE SCALE GENOMIC DNA]</scope>
    <source>
        <strain evidence="2">IAEA</strain>
    </source>
</reference>
<dbReference type="EMBL" id="JXJN01011380">
    <property type="status" value="NOT_ANNOTATED_CDS"/>
    <property type="molecule type" value="Genomic_DNA"/>
</dbReference>
<dbReference type="AlphaFoldDB" id="A0A1B0BBB3"/>
<proteinExistence type="predicted"/>
<dbReference type="EnsemblMetazoa" id="GPPI024651-RA">
    <property type="protein sequence ID" value="GPPI024651-PA"/>
    <property type="gene ID" value="GPPI024651"/>
</dbReference>
<dbReference type="EMBL" id="JXJN01011381">
    <property type="status" value="NOT_ANNOTATED_CDS"/>
    <property type="molecule type" value="Genomic_DNA"/>
</dbReference>
<organism evidence="1 2">
    <name type="scientific">Glossina palpalis gambiensis</name>
    <dbReference type="NCBI Taxonomy" id="67801"/>
    <lineage>
        <taxon>Eukaryota</taxon>
        <taxon>Metazoa</taxon>
        <taxon>Ecdysozoa</taxon>
        <taxon>Arthropoda</taxon>
        <taxon>Hexapoda</taxon>
        <taxon>Insecta</taxon>
        <taxon>Pterygota</taxon>
        <taxon>Neoptera</taxon>
        <taxon>Endopterygota</taxon>
        <taxon>Diptera</taxon>
        <taxon>Brachycera</taxon>
        <taxon>Muscomorpha</taxon>
        <taxon>Hippoboscoidea</taxon>
        <taxon>Glossinidae</taxon>
        <taxon>Glossina</taxon>
    </lineage>
</organism>
<keyword evidence="2" id="KW-1185">Reference proteome</keyword>
<evidence type="ECO:0000313" key="1">
    <source>
        <dbReference type="EnsemblMetazoa" id="GPPI024651-PA"/>
    </source>
</evidence>
<name>A0A1B0BBB3_9MUSC</name>
<reference evidence="1" key="2">
    <citation type="submission" date="2020-05" db="UniProtKB">
        <authorList>
            <consortium name="EnsemblMetazoa"/>
        </authorList>
    </citation>
    <scope>IDENTIFICATION</scope>
    <source>
        <strain evidence="1">IAEA</strain>
    </source>
</reference>
<evidence type="ECO:0000313" key="2">
    <source>
        <dbReference type="Proteomes" id="UP000092460"/>
    </source>
</evidence>
<protein>
    <submittedName>
        <fullName evidence="1">Uncharacterized protein</fullName>
    </submittedName>
</protein>
<accession>A0A1B0BBB3</accession>
<dbReference type="Proteomes" id="UP000092460">
    <property type="component" value="Unassembled WGS sequence"/>
</dbReference>